<sequence>MPETPVRLISSLCDIKFLRVAQPDSVIADDRGVR</sequence>
<dbReference type="EMBL" id="CQAZ01000008">
    <property type="protein sequence ID" value="CNH41574.1"/>
    <property type="molecule type" value="Genomic_DNA"/>
</dbReference>
<proteinExistence type="predicted"/>
<gene>
    <name evidence="1" type="ORF">ERS008529_01180</name>
    <name evidence="2" type="ORF">ERS137968_02011</name>
</gene>
<evidence type="ECO:0000313" key="1">
    <source>
        <dbReference type="EMBL" id="CNH41574.1"/>
    </source>
</evidence>
<dbReference type="AlphaFoldDB" id="A0A0T9P266"/>
<reference evidence="4" key="3">
    <citation type="submission" date="2015-03" db="EMBL/GenBank/DDBJ databases">
        <authorList>
            <consortium name="Pathogen Informatics"/>
        </authorList>
    </citation>
    <scope>NUCLEOTIDE SEQUENCE [LARGE SCALE GENOMIC DNA]</scope>
    <source>
        <strain evidence="4">A125KOH2</strain>
    </source>
</reference>
<reference evidence="2 3" key="1">
    <citation type="submission" date="2015-03" db="EMBL/GenBank/DDBJ databases">
        <authorList>
            <consortium name="Pathogen Informatics"/>
            <person name="Murphy D."/>
        </authorList>
    </citation>
    <scope>NUCLEOTIDE SEQUENCE [LARGE SCALE GENOMIC DNA]</scope>
    <source>
        <strain evidence="2">Type strain: CIP110230</strain>
        <strain evidence="3">type strain: CIP110230</strain>
    </source>
</reference>
<reference evidence="1" key="2">
    <citation type="submission" date="2015-03" db="EMBL/GenBank/DDBJ databases">
        <authorList>
            <person name="Murphy D."/>
        </authorList>
    </citation>
    <scope>NUCLEOTIDE SEQUENCE [LARGE SCALE GENOMIC DNA]</scope>
    <source>
        <strain evidence="1">A125KOH2</strain>
    </source>
</reference>
<evidence type="ECO:0000313" key="3">
    <source>
        <dbReference type="Proteomes" id="UP000044625"/>
    </source>
</evidence>
<organism evidence="1 4">
    <name type="scientific">Yersinia pekkanenii</name>
    <dbReference type="NCBI Taxonomy" id="1288385"/>
    <lineage>
        <taxon>Bacteria</taxon>
        <taxon>Pseudomonadati</taxon>
        <taxon>Pseudomonadota</taxon>
        <taxon>Gammaproteobacteria</taxon>
        <taxon>Enterobacterales</taxon>
        <taxon>Yersiniaceae</taxon>
        <taxon>Yersinia</taxon>
    </lineage>
</organism>
<keyword evidence="3" id="KW-1185">Reference proteome</keyword>
<name>A0A0T9P266_9GAMM</name>
<dbReference type="EMBL" id="CWJL01000008">
    <property type="protein sequence ID" value="CRY66818.1"/>
    <property type="molecule type" value="Genomic_DNA"/>
</dbReference>
<dbReference type="Proteomes" id="UP000044625">
    <property type="component" value="Unassembled WGS sequence"/>
</dbReference>
<evidence type="ECO:0000313" key="2">
    <source>
        <dbReference type="EMBL" id="CRY66818.1"/>
    </source>
</evidence>
<evidence type="ECO:0000313" key="4">
    <source>
        <dbReference type="Proteomes" id="UP000045840"/>
    </source>
</evidence>
<protein>
    <submittedName>
        <fullName evidence="1">Uncharacterized protein</fullName>
    </submittedName>
</protein>
<dbReference type="Proteomes" id="UP000045840">
    <property type="component" value="Unassembled WGS sequence"/>
</dbReference>
<accession>A0A0T9P266</accession>